<protein>
    <recommendedName>
        <fullName evidence="3">Rpn family recombination-promoting nuclease/putative transposase</fullName>
    </recommendedName>
</protein>
<dbReference type="KEGG" id="agi:FSB73_09220"/>
<proteinExistence type="predicted"/>
<reference evidence="1 2" key="1">
    <citation type="journal article" date="2017" name="Int. J. Syst. Evol. Microbiol.">
        <title>Arachidicoccus ginsenosidivorans sp. nov., with ginsenoside-converting activity isolated from ginseng cultivating soil.</title>
        <authorList>
            <person name="Siddiqi M.Z."/>
            <person name="Aslam Z."/>
            <person name="Im W.T."/>
        </authorList>
    </citation>
    <scope>NUCLEOTIDE SEQUENCE [LARGE SCALE GENOMIC DNA]</scope>
    <source>
        <strain evidence="1 2">Gsoil 809</strain>
    </source>
</reference>
<evidence type="ECO:0000313" key="1">
    <source>
        <dbReference type="EMBL" id="QEC71820.1"/>
    </source>
</evidence>
<dbReference type="AlphaFoldDB" id="A0A5B8VK14"/>
<keyword evidence="2" id="KW-1185">Reference proteome</keyword>
<dbReference type="EMBL" id="CP042434">
    <property type="protein sequence ID" value="QEC71820.1"/>
    <property type="molecule type" value="Genomic_DNA"/>
</dbReference>
<accession>A0A5B8VK14</accession>
<dbReference type="RefSeq" id="WP_146781203.1">
    <property type="nucleotide sequence ID" value="NZ_CP042434.1"/>
</dbReference>
<sequence>MLIDKERTVERRWELVLETAVNKAVEKERKKGKEETITALLQRNSMPVEEIAILMHVEIEEVLRIKDSMAIS</sequence>
<gene>
    <name evidence="1" type="ORF">FSB73_09220</name>
</gene>
<evidence type="ECO:0008006" key="3">
    <source>
        <dbReference type="Google" id="ProtNLM"/>
    </source>
</evidence>
<dbReference type="Proteomes" id="UP000321291">
    <property type="component" value="Chromosome"/>
</dbReference>
<organism evidence="1 2">
    <name type="scientific">Arachidicoccus ginsenosidivorans</name>
    <dbReference type="NCBI Taxonomy" id="496057"/>
    <lineage>
        <taxon>Bacteria</taxon>
        <taxon>Pseudomonadati</taxon>
        <taxon>Bacteroidota</taxon>
        <taxon>Chitinophagia</taxon>
        <taxon>Chitinophagales</taxon>
        <taxon>Chitinophagaceae</taxon>
        <taxon>Arachidicoccus</taxon>
    </lineage>
</organism>
<evidence type="ECO:0000313" key="2">
    <source>
        <dbReference type="Proteomes" id="UP000321291"/>
    </source>
</evidence>
<name>A0A5B8VK14_9BACT</name>